<dbReference type="InterPro" id="IPR035911">
    <property type="entry name" value="MurE/MurF_N"/>
</dbReference>
<keyword evidence="13" id="KW-0963">Cytoplasm</keyword>
<dbReference type="NCBIfam" id="NF001124">
    <property type="entry name" value="PRK00139.1-2"/>
    <property type="match status" value="1"/>
</dbReference>
<dbReference type="Gene3D" id="3.40.1190.10">
    <property type="entry name" value="Mur-like, catalytic domain"/>
    <property type="match status" value="1"/>
</dbReference>
<evidence type="ECO:0000256" key="3">
    <source>
        <dbReference type="ARBA" id="ARBA00022960"/>
    </source>
</evidence>
<dbReference type="AlphaFoldDB" id="A0A177XU72"/>
<evidence type="ECO:0000259" key="17">
    <source>
        <dbReference type="Pfam" id="PF08245"/>
    </source>
</evidence>
<proteinExistence type="inferred from homology"/>
<evidence type="ECO:0000256" key="6">
    <source>
        <dbReference type="ARBA" id="ARBA00023316"/>
    </source>
</evidence>
<name>A0A177XU72_9VIBR</name>
<dbReference type="InterPro" id="IPR005761">
    <property type="entry name" value="UDP-N-AcMur-Glu-dNH2Pim_ligase"/>
</dbReference>
<dbReference type="Gene3D" id="3.40.1390.10">
    <property type="entry name" value="MurE/MurF, N-terminal domain"/>
    <property type="match status" value="1"/>
</dbReference>
<dbReference type="GO" id="GO:0008765">
    <property type="term" value="F:UDP-N-acetylmuramoylalanyl-D-glutamate-2,6-diaminopimelate ligase activity"/>
    <property type="evidence" value="ECO:0007669"/>
    <property type="project" value="UniProtKB-UniRule"/>
</dbReference>
<keyword evidence="13 18" id="KW-0436">Ligase</keyword>
<dbReference type="Pfam" id="PF02875">
    <property type="entry name" value="Mur_ligase_C"/>
    <property type="match status" value="1"/>
</dbReference>
<dbReference type="NCBIfam" id="TIGR01085">
    <property type="entry name" value="murE"/>
    <property type="match status" value="1"/>
</dbReference>
<accession>A0A177XU72</accession>
<comment type="pathway">
    <text evidence="13 14">Cell wall biogenesis; peptidoglycan biosynthesis.</text>
</comment>
<feature type="modified residue" description="N6-carboxylysine" evidence="13">
    <location>
        <position position="228"/>
    </location>
</feature>
<comment type="caution">
    <text evidence="13">Lacks conserved residue(s) required for the propagation of feature annotation.</text>
</comment>
<feature type="binding site" evidence="13">
    <location>
        <begin position="413"/>
        <end position="416"/>
    </location>
    <ligand>
        <name>meso-2,6-diaminopimelate</name>
        <dbReference type="ChEBI" id="CHEBI:57791"/>
    </ligand>
</feature>
<comment type="caution">
    <text evidence="18">The sequence shown here is derived from an EMBL/GenBank/DDBJ whole genome shotgun (WGS) entry which is preliminary data.</text>
</comment>
<evidence type="ECO:0000256" key="11">
    <source>
        <dbReference type="ARBA" id="ARBA00076158"/>
    </source>
</evidence>
<dbReference type="GO" id="GO:0071555">
    <property type="term" value="P:cell wall organization"/>
    <property type="evidence" value="ECO:0007669"/>
    <property type="project" value="UniProtKB-KW"/>
</dbReference>
<evidence type="ECO:0000313" key="19">
    <source>
        <dbReference type="Proteomes" id="UP000078406"/>
    </source>
</evidence>
<dbReference type="PANTHER" id="PTHR23135">
    <property type="entry name" value="MUR LIGASE FAMILY MEMBER"/>
    <property type="match status" value="1"/>
</dbReference>
<dbReference type="InterPro" id="IPR013221">
    <property type="entry name" value="Mur_ligase_cen"/>
</dbReference>
<dbReference type="InterPro" id="IPR000713">
    <property type="entry name" value="Mur_ligase_N"/>
</dbReference>
<dbReference type="UniPathway" id="UPA00219"/>
<keyword evidence="13" id="KW-0460">Magnesium</keyword>
<evidence type="ECO:0000313" key="18">
    <source>
        <dbReference type="EMBL" id="OAJ92160.1"/>
    </source>
</evidence>
<feature type="domain" description="Mur ligase C-terminal" evidence="16">
    <location>
        <begin position="340"/>
        <end position="466"/>
    </location>
</feature>
<feature type="binding site" evidence="13">
    <location>
        <begin position="161"/>
        <end position="162"/>
    </location>
    <ligand>
        <name>UDP-N-acetyl-alpha-D-muramoyl-L-alanyl-D-glutamate</name>
        <dbReference type="ChEBI" id="CHEBI:83900"/>
    </ligand>
</feature>
<comment type="function">
    <text evidence="13">Catalyzes the addition of meso-diaminopimelic acid to the nucleotide precursor UDP-N-acetylmuramoyl-L-alanyl-D-glutamate (UMAG) in the biosynthesis of bacterial cell-wall peptidoglycan.</text>
</comment>
<comment type="similarity">
    <text evidence="1 13">Belongs to the MurCDEF family. MurE subfamily.</text>
</comment>
<keyword evidence="13" id="KW-0067">ATP-binding</keyword>
<dbReference type="HAMAP" id="MF_00208">
    <property type="entry name" value="MurE"/>
    <property type="match status" value="1"/>
</dbReference>
<reference evidence="18 19" key="1">
    <citation type="journal article" date="2016" name="Syst. Appl. Microbiol.">
        <title>Vibrio bivalvicida sp. nov., a novel larval pathogen for bivalve molluscs reared in a hatchery.</title>
        <authorList>
            <person name="Dubert J."/>
            <person name="Romalde J.L."/>
            <person name="Prado S."/>
            <person name="Barja J.L."/>
        </authorList>
    </citation>
    <scope>NUCLEOTIDE SEQUENCE [LARGE SCALE GENOMIC DNA]</scope>
    <source>
        <strain evidence="18 19">605</strain>
    </source>
</reference>
<comment type="cofactor">
    <cofactor evidence="13">
        <name>Mg(2+)</name>
        <dbReference type="ChEBI" id="CHEBI:18420"/>
    </cofactor>
</comment>
<feature type="domain" description="Mur ligase central" evidence="17">
    <location>
        <begin position="117"/>
        <end position="317"/>
    </location>
</feature>
<dbReference type="NCBIfam" id="NF001126">
    <property type="entry name" value="PRK00139.1-4"/>
    <property type="match status" value="1"/>
</dbReference>
<feature type="binding site" evidence="13">
    <location>
        <position position="196"/>
    </location>
    <ligand>
        <name>UDP-N-acetyl-alpha-D-muramoyl-L-alanyl-D-glutamate</name>
        <dbReference type="ChEBI" id="CHEBI:83900"/>
    </ligand>
</feature>
<dbReference type="RefSeq" id="WP_054962018.1">
    <property type="nucleotide sequence ID" value="NZ_LLEI02000090.1"/>
</dbReference>
<evidence type="ECO:0000256" key="4">
    <source>
        <dbReference type="ARBA" id="ARBA00022984"/>
    </source>
</evidence>
<dbReference type="EC" id="6.3.2.13" evidence="8 13"/>
<keyword evidence="3 13" id="KW-0133">Cell shape</keyword>
<evidence type="ECO:0000259" key="15">
    <source>
        <dbReference type="Pfam" id="PF01225"/>
    </source>
</evidence>
<comment type="catalytic activity">
    <reaction evidence="7 13">
        <text>UDP-N-acetyl-alpha-D-muramoyl-L-alanyl-D-glutamate + meso-2,6-diaminopimelate + ATP = UDP-N-acetyl-alpha-D-muramoyl-L-alanyl-gamma-D-glutamyl-meso-2,6-diaminopimelate + ADP + phosphate + H(+)</text>
        <dbReference type="Rhea" id="RHEA:23676"/>
        <dbReference type="ChEBI" id="CHEBI:15378"/>
        <dbReference type="ChEBI" id="CHEBI:30616"/>
        <dbReference type="ChEBI" id="CHEBI:43474"/>
        <dbReference type="ChEBI" id="CHEBI:57791"/>
        <dbReference type="ChEBI" id="CHEBI:83900"/>
        <dbReference type="ChEBI" id="CHEBI:83905"/>
        <dbReference type="ChEBI" id="CHEBI:456216"/>
        <dbReference type="EC" id="6.3.2.13"/>
    </reaction>
</comment>
<feature type="binding site" evidence="13">
    <location>
        <position position="194"/>
    </location>
    <ligand>
        <name>UDP-N-acetyl-alpha-D-muramoyl-L-alanyl-D-glutamate</name>
        <dbReference type="ChEBI" id="CHEBI:83900"/>
    </ligand>
</feature>
<evidence type="ECO:0000259" key="16">
    <source>
        <dbReference type="Pfam" id="PF02875"/>
    </source>
</evidence>
<organism evidence="18 19">
    <name type="scientific">Vibrio bivalvicida</name>
    <dbReference type="NCBI Taxonomy" id="1276888"/>
    <lineage>
        <taxon>Bacteria</taxon>
        <taxon>Pseudomonadati</taxon>
        <taxon>Pseudomonadota</taxon>
        <taxon>Gammaproteobacteria</taxon>
        <taxon>Vibrionales</taxon>
        <taxon>Vibrionaceae</taxon>
        <taxon>Vibrio</taxon>
        <taxon>Vibrio oreintalis group</taxon>
    </lineage>
</organism>
<evidence type="ECO:0000256" key="2">
    <source>
        <dbReference type="ARBA" id="ARBA00022618"/>
    </source>
</evidence>
<gene>
    <name evidence="13 18" type="primary">murE</name>
    <name evidence="18" type="ORF">APB76_21025</name>
</gene>
<comment type="subcellular location">
    <subcellularLocation>
        <location evidence="13 14">Cytoplasm</location>
    </subcellularLocation>
</comment>
<evidence type="ECO:0000256" key="9">
    <source>
        <dbReference type="ARBA" id="ARBA00072883"/>
    </source>
</evidence>
<dbReference type="InterPro" id="IPR004101">
    <property type="entry name" value="Mur_ligase_C"/>
</dbReference>
<keyword evidence="4 13" id="KW-0573">Peptidoglycan synthesis</keyword>
<dbReference type="GO" id="GO:0005737">
    <property type="term" value="C:cytoplasm"/>
    <property type="evidence" value="ECO:0007669"/>
    <property type="project" value="UniProtKB-SubCell"/>
</dbReference>
<dbReference type="Proteomes" id="UP000078406">
    <property type="component" value="Unassembled WGS sequence"/>
</dbReference>
<feature type="binding site" evidence="13">
    <location>
        <position position="389"/>
    </location>
    <ligand>
        <name>meso-2,6-diaminopimelate</name>
        <dbReference type="ChEBI" id="CHEBI:57791"/>
    </ligand>
</feature>
<dbReference type="PANTHER" id="PTHR23135:SF4">
    <property type="entry name" value="UDP-N-ACETYLMURAMOYL-L-ALANYL-D-GLUTAMATE--2,6-DIAMINOPIMELATE LIGASE MURE HOMOLOG, CHLOROPLASTIC"/>
    <property type="match status" value="1"/>
</dbReference>
<keyword evidence="2 13" id="KW-0132">Cell division</keyword>
<comment type="PTM">
    <text evidence="13">Carboxylation is probably crucial for Mg(2+) binding and, consequently, for the gamma-phosphate positioning of ATP.</text>
</comment>
<dbReference type="NCBIfam" id="NF001123">
    <property type="entry name" value="PRK00139.1-1"/>
    <property type="match status" value="1"/>
</dbReference>
<protein>
    <recommendedName>
        <fullName evidence="9 13">UDP-N-acetylmuramoyl-L-alanyl-D-glutamate--2,6-diaminopimelate ligase</fullName>
        <ecNumber evidence="8 13">6.3.2.13</ecNumber>
    </recommendedName>
    <alternativeName>
        <fullName evidence="10 13">Meso-A2pm-adding enzyme</fullName>
    </alternativeName>
    <alternativeName>
        <fullName evidence="11 13">Meso-diaminopimelate-adding enzyme</fullName>
    </alternativeName>
    <alternativeName>
        <fullName evidence="12 13">UDP-MurNAc-L-Ala-D-Glu:meso-diaminopimelate ligase</fullName>
    </alternativeName>
    <alternativeName>
        <fullName evidence="13">UDP-MurNAc-tripeptide synthetase</fullName>
    </alternativeName>
    <alternativeName>
        <fullName evidence="13">UDP-N-acetylmuramyl-tripeptide synthetase</fullName>
    </alternativeName>
</protein>
<feature type="binding site" evidence="13">
    <location>
        <position position="34"/>
    </location>
    <ligand>
        <name>UDP-N-acetyl-alpha-D-muramoyl-L-alanyl-D-glutamate</name>
        <dbReference type="ChEBI" id="CHEBI:83900"/>
    </ligand>
</feature>
<dbReference type="GO" id="GO:0000287">
    <property type="term" value="F:magnesium ion binding"/>
    <property type="evidence" value="ECO:0007669"/>
    <property type="project" value="UniProtKB-UniRule"/>
</dbReference>
<dbReference type="GO" id="GO:0008360">
    <property type="term" value="P:regulation of cell shape"/>
    <property type="evidence" value="ECO:0007669"/>
    <property type="project" value="UniProtKB-KW"/>
</dbReference>
<dbReference type="GO" id="GO:0009252">
    <property type="term" value="P:peptidoglycan biosynthetic process"/>
    <property type="evidence" value="ECO:0007669"/>
    <property type="project" value="UniProtKB-UniRule"/>
</dbReference>
<feature type="binding site" evidence="13">
    <location>
        <position position="464"/>
    </location>
    <ligand>
        <name>meso-2,6-diaminopimelate</name>
        <dbReference type="ChEBI" id="CHEBI:57791"/>
    </ligand>
</feature>
<keyword evidence="6 13" id="KW-0961">Cell wall biogenesis/degradation</keyword>
<dbReference type="GO" id="GO:0051301">
    <property type="term" value="P:cell division"/>
    <property type="evidence" value="ECO:0007669"/>
    <property type="project" value="UniProtKB-KW"/>
</dbReference>
<dbReference type="EMBL" id="LLEI02000090">
    <property type="protein sequence ID" value="OAJ92160.1"/>
    <property type="molecule type" value="Genomic_DNA"/>
</dbReference>
<dbReference type="Gene3D" id="3.90.190.20">
    <property type="entry name" value="Mur ligase, C-terminal domain"/>
    <property type="match status" value="1"/>
</dbReference>
<dbReference type="GO" id="GO:0005524">
    <property type="term" value="F:ATP binding"/>
    <property type="evidence" value="ECO:0007669"/>
    <property type="project" value="UniProtKB-UniRule"/>
</dbReference>
<dbReference type="InterPro" id="IPR036565">
    <property type="entry name" value="Mur-like_cat_sf"/>
</dbReference>
<evidence type="ECO:0000256" key="1">
    <source>
        <dbReference type="ARBA" id="ARBA00005898"/>
    </source>
</evidence>
<evidence type="ECO:0000256" key="12">
    <source>
        <dbReference type="ARBA" id="ARBA00081560"/>
    </source>
</evidence>
<dbReference type="InterPro" id="IPR036615">
    <property type="entry name" value="Mur_ligase_C_dom_sf"/>
</dbReference>
<evidence type="ECO:0000256" key="10">
    <source>
        <dbReference type="ARBA" id="ARBA00075482"/>
    </source>
</evidence>
<feature type="binding site" evidence="13">
    <location>
        <position position="468"/>
    </location>
    <ligand>
        <name>meso-2,6-diaminopimelate</name>
        <dbReference type="ChEBI" id="CHEBI:57791"/>
    </ligand>
</feature>
<feature type="binding site" evidence="13">
    <location>
        <position position="188"/>
    </location>
    <ligand>
        <name>UDP-N-acetyl-alpha-D-muramoyl-L-alanyl-D-glutamate</name>
        <dbReference type="ChEBI" id="CHEBI:83900"/>
    </ligand>
</feature>
<feature type="binding site" evidence="13">
    <location>
        <begin position="119"/>
        <end position="125"/>
    </location>
    <ligand>
        <name>ATP</name>
        <dbReference type="ChEBI" id="CHEBI:30616"/>
    </ligand>
</feature>
<feature type="short sequence motif" description="Meso-diaminopimelate recognition motif" evidence="13">
    <location>
        <begin position="413"/>
        <end position="416"/>
    </location>
</feature>
<feature type="binding site" evidence="13">
    <location>
        <position position="32"/>
    </location>
    <ligand>
        <name>UDP-N-acetyl-alpha-D-muramoyl-L-alanyl-D-glutamate</name>
        <dbReference type="ChEBI" id="CHEBI:83900"/>
    </ligand>
</feature>
<evidence type="ECO:0000256" key="8">
    <source>
        <dbReference type="ARBA" id="ARBA00066633"/>
    </source>
</evidence>
<sequence>MSKELTLALLLAPWLDISSHDKANVVIQNLELDSRNVSKGTTFVAVKGHAVDGRRFIPTAIEQGANAVIAQACDVHPHGKIELIGAIPVIYLVDLGRHLSDLAQRLYPLKHNKLIGVTGTNGKTTITQLIAQWLELVERKAAVMGTTGNGFLNDLQVTKNTTGSAIEILQTLHSLEQQGADYTALEVSSHGLVQGRVKALEFEVGAFSNLSRDHLDYHGTMDEYAEAKFSLFSHHICKQAVINIDDPVGADWFDRLDSAIAVSLKPCDHPRAMWAKQVNYSESGITLSFDGVFGAGCFTVPLIGEFNANNVLLAMVTLLCLGIDKQKLIETASSLTPVLGRMELFSAQGKAKVVVDYAHTPDALEKALQALRVHCQGKLWTIFGCGGDRDKGKRPMMASIAEQLADKVILTDDNPRSESPVAIVQDMLAGMKQPNLAVVEHNRFAALQFALGNSRAEDIILLAGKGHEDYQVMADRTVHYSDRESAIELLEQGL</sequence>
<evidence type="ECO:0000256" key="7">
    <source>
        <dbReference type="ARBA" id="ARBA00050251"/>
    </source>
</evidence>
<dbReference type="SUPFAM" id="SSF63418">
    <property type="entry name" value="MurE/MurF N-terminal domain"/>
    <property type="match status" value="1"/>
</dbReference>
<dbReference type="SUPFAM" id="SSF53244">
    <property type="entry name" value="MurD-like peptide ligases, peptide-binding domain"/>
    <property type="match status" value="1"/>
</dbReference>
<dbReference type="FunFam" id="3.90.190.20:FF:000006">
    <property type="entry name" value="UDP-N-acetylmuramoyl-L-alanyl-D-glutamate--2,6-diaminopimelate ligase"/>
    <property type="match status" value="1"/>
</dbReference>
<dbReference type="SUPFAM" id="SSF53623">
    <property type="entry name" value="MurD-like peptide ligases, catalytic domain"/>
    <property type="match status" value="1"/>
</dbReference>
<dbReference type="Pfam" id="PF08245">
    <property type="entry name" value="Mur_ligase_M"/>
    <property type="match status" value="1"/>
</dbReference>
<feature type="binding site" evidence="13">
    <location>
        <position position="160"/>
    </location>
    <ligand>
        <name>UDP-N-acetyl-alpha-D-muramoyl-L-alanyl-D-glutamate</name>
        <dbReference type="ChEBI" id="CHEBI:83900"/>
    </ligand>
</feature>
<evidence type="ECO:0000256" key="5">
    <source>
        <dbReference type="ARBA" id="ARBA00023306"/>
    </source>
</evidence>
<keyword evidence="5 13" id="KW-0131">Cell cycle</keyword>
<evidence type="ECO:0000256" key="13">
    <source>
        <dbReference type="HAMAP-Rule" id="MF_00208"/>
    </source>
</evidence>
<feature type="domain" description="Mur ligase N-terminal catalytic" evidence="15">
    <location>
        <begin position="27"/>
        <end position="104"/>
    </location>
</feature>
<dbReference type="Pfam" id="PF01225">
    <property type="entry name" value="Mur_ligase"/>
    <property type="match status" value="1"/>
</dbReference>
<evidence type="ECO:0000256" key="14">
    <source>
        <dbReference type="RuleBase" id="RU004135"/>
    </source>
</evidence>
<keyword evidence="13" id="KW-0547">Nucleotide-binding</keyword>